<accession>A0A3Q7JGC1</accession>
<keyword evidence="4" id="KW-1133">Transmembrane helix</keyword>
<dbReference type="InParanoid" id="A0A3Q7JGC1"/>
<proteinExistence type="inferred from homology"/>
<evidence type="ECO:0000259" key="7">
    <source>
        <dbReference type="Pfam" id="PF12734"/>
    </source>
</evidence>
<evidence type="ECO:0000256" key="1">
    <source>
        <dbReference type="ARBA" id="ARBA00004167"/>
    </source>
</evidence>
<dbReference type="OMA" id="CCWLCEV"/>
<dbReference type="PANTHER" id="PTHR31568">
    <property type="entry name" value="RCG49325, ISOFORM CRA_A"/>
    <property type="match status" value="1"/>
</dbReference>
<keyword evidence="3" id="KW-0812">Transmembrane</keyword>
<evidence type="ECO:0000256" key="4">
    <source>
        <dbReference type="ARBA" id="ARBA00022989"/>
    </source>
</evidence>
<dbReference type="FunCoup" id="A0A3Q7JGC1">
    <property type="interactions" value="11"/>
</dbReference>
<dbReference type="EnsemblPlants" id="Solyc10g084060.2.1">
    <property type="protein sequence ID" value="Solyc10g084060.2.1"/>
    <property type="gene ID" value="Solyc10g084060.2"/>
</dbReference>
<organism evidence="8">
    <name type="scientific">Solanum lycopersicum</name>
    <name type="common">Tomato</name>
    <name type="synonym">Lycopersicon esculentum</name>
    <dbReference type="NCBI Taxonomy" id="4081"/>
    <lineage>
        <taxon>Eukaryota</taxon>
        <taxon>Viridiplantae</taxon>
        <taxon>Streptophyta</taxon>
        <taxon>Embryophyta</taxon>
        <taxon>Tracheophyta</taxon>
        <taxon>Spermatophyta</taxon>
        <taxon>Magnoliopsida</taxon>
        <taxon>eudicotyledons</taxon>
        <taxon>Gunneridae</taxon>
        <taxon>Pentapetalae</taxon>
        <taxon>asterids</taxon>
        <taxon>lamiids</taxon>
        <taxon>Solanales</taxon>
        <taxon>Solanaceae</taxon>
        <taxon>Solanoideae</taxon>
        <taxon>Solaneae</taxon>
        <taxon>Solanum</taxon>
        <taxon>Solanum subgen. Lycopersicon</taxon>
    </lineage>
</organism>
<feature type="compositionally biased region" description="Basic residues" evidence="6">
    <location>
        <begin position="26"/>
        <end position="37"/>
    </location>
</feature>
<evidence type="ECO:0000256" key="2">
    <source>
        <dbReference type="ARBA" id="ARBA00009444"/>
    </source>
</evidence>
<dbReference type="Gramene" id="Solyc10g084060.2.1">
    <property type="protein sequence ID" value="Solyc10g084060.2.1"/>
    <property type="gene ID" value="Solyc10g084060.2"/>
</dbReference>
<dbReference type="PANTHER" id="PTHR31568:SF66">
    <property type="entry name" value="PROTEIN CYSTEINE-RICH TRANSMEMBRANE MODULE 12"/>
    <property type="match status" value="1"/>
</dbReference>
<dbReference type="InterPro" id="IPR044850">
    <property type="entry name" value="WIH1-like"/>
</dbReference>
<dbReference type="GO" id="GO:0005886">
    <property type="term" value="C:plasma membrane"/>
    <property type="evidence" value="ECO:0000318"/>
    <property type="project" value="GO_Central"/>
</dbReference>
<evidence type="ECO:0000313" key="8">
    <source>
        <dbReference type="EnsemblPlants" id="Solyc10g084060.2.1"/>
    </source>
</evidence>
<keyword evidence="5" id="KW-0472">Membrane</keyword>
<protein>
    <recommendedName>
        <fullName evidence="7">Cysteine-rich transmembrane domain-containing protein</fullName>
    </recommendedName>
</protein>
<name>A0A3Q7JGC1_SOLLC</name>
<reference evidence="8" key="2">
    <citation type="submission" date="2019-01" db="UniProtKB">
        <authorList>
            <consortium name="EnsemblPlants"/>
        </authorList>
    </citation>
    <scope>IDENTIFICATION</scope>
    <source>
        <strain evidence="8">cv. Heinz 1706</strain>
    </source>
</reference>
<feature type="domain" description="Cysteine-rich transmembrane" evidence="7">
    <location>
        <begin position="37"/>
        <end position="62"/>
    </location>
</feature>
<dbReference type="PaxDb" id="4081-Solyc10g084060.1.1"/>
<comment type="similarity">
    <text evidence="2">Belongs to the CYSTM1 family.</text>
</comment>
<evidence type="ECO:0000256" key="6">
    <source>
        <dbReference type="SAM" id="MobiDB-lite"/>
    </source>
</evidence>
<dbReference type="InterPro" id="IPR028144">
    <property type="entry name" value="CYSTM_dom"/>
</dbReference>
<sequence>MQKQENQVNQPPPLGYPIEFTPNENKKKKMKGWPRSKPRGERGFLEGCLFALCCCWLCEVCFD</sequence>
<evidence type="ECO:0000256" key="5">
    <source>
        <dbReference type="ARBA" id="ARBA00023136"/>
    </source>
</evidence>
<dbReference type="Proteomes" id="UP000004994">
    <property type="component" value="Chromosome 10"/>
</dbReference>
<comment type="subcellular location">
    <subcellularLocation>
        <location evidence="1">Membrane</location>
        <topology evidence="1">Single-pass membrane protein</topology>
    </subcellularLocation>
</comment>
<evidence type="ECO:0000256" key="3">
    <source>
        <dbReference type="ARBA" id="ARBA00022692"/>
    </source>
</evidence>
<dbReference type="Pfam" id="PF12734">
    <property type="entry name" value="CYSTM"/>
    <property type="match status" value="1"/>
</dbReference>
<reference evidence="8" key="1">
    <citation type="journal article" date="2012" name="Nature">
        <title>The tomato genome sequence provides insights into fleshy fruit evolution.</title>
        <authorList>
            <consortium name="Tomato Genome Consortium"/>
        </authorList>
    </citation>
    <scope>NUCLEOTIDE SEQUENCE [LARGE SCALE GENOMIC DNA]</scope>
    <source>
        <strain evidence="8">cv. Heinz 1706</strain>
    </source>
</reference>
<feature type="region of interest" description="Disordered" evidence="6">
    <location>
        <begin position="1"/>
        <end position="38"/>
    </location>
</feature>
<dbReference type="AlphaFoldDB" id="A0A3Q7JGC1"/>
<keyword evidence="9" id="KW-1185">Reference proteome</keyword>
<evidence type="ECO:0000313" key="9">
    <source>
        <dbReference type="Proteomes" id="UP000004994"/>
    </source>
</evidence>